<keyword evidence="3 6" id="KW-0238">DNA-binding</keyword>
<accession>A0A8S1HI89</accession>
<dbReference type="InterPro" id="IPR046360">
    <property type="entry name" value="T-box_DNA-bd"/>
</dbReference>
<evidence type="ECO:0000256" key="5">
    <source>
        <dbReference type="ARBA" id="ARBA00023242"/>
    </source>
</evidence>
<dbReference type="GO" id="GO:0000785">
    <property type="term" value="C:chromatin"/>
    <property type="evidence" value="ECO:0007669"/>
    <property type="project" value="TreeGrafter"/>
</dbReference>
<comment type="caution">
    <text evidence="6">Lacks conserved residue(s) required for the propagation of feature annotation.</text>
</comment>
<keyword evidence="2" id="KW-0805">Transcription regulation</keyword>
<evidence type="ECO:0000313" key="10">
    <source>
        <dbReference type="Proteomes" id="UP000835052"/>
    </source>
</evidence>
<protein>
    <recommendedName>
        <fullName evidence="8">T-box domain-containing protein</fullName>
    </recommendedName>
</protein>
<feature type="compositionally biased region" description="Basic and acidic residues" evidence="7">
    <location>
        <begin position="252"/>
        <end position="264"/>
    </location>
</feature>
<evidence type="ECO:0000256" key="1">
    <source>
        <dbReference type="ARBA" id="ARBA00004123"/>
    </source>
</evidence>
<dbReference type="GO" id="GO:0001708">
    <property type="term" value="P:cell fate specification"/>
    <property type="evidence" value="ECO:0007669"/>
    <property type="project" value="TreeGrafter"/>
</dbReference>
<dbReference type="SMART" id="SM00425">
    <property type="entry name" value="TBOX"/>
    <property type="match status" value="1"/>
</dbReference>
<reference evidence="9" key="1">
    <citation type="submission" date="2020-10" db="EMBL/GenBank/DDBJ databases">
        <authorList>
            <person name="Kikuchi T."/>
        </authorList>
    </citation>
    <scope>NUCLEOTIDE SEQUENCE</scope>
    <source>
        <strain evidence="9">NKZ352</strain>
    </source>
</reference>
<name>A0A8S1HI89_9PELO</name>
<dbReference type="CDD" id="cd00182">
    <property type="entry name" value="T-box"/>
    <property type="match status" value="1"/>
</dbReference>
<dbReference type="Gene3D" id="2.60.40.820">
    <property type="entry name" value="Transcription factor, T-box"/>
    <property type="match status" value="1"/>
</dbReference>
<dbReference type="PROSITE" id="PS50252">
    <property type="entry name" value="TBOX_3"/>
    <property type="match status" value="1"/>
</dbReference>
<dbReference type="PANTHER" id="PTHR11267:SF170">
    <property type="entry name" value="T-BOX PROTEIN 33-RELATED"/>
    <property type="match status" value="1"/>
</dbReference>
<sequence length="351" mass="38985">MLRSGKRRGEGGEVGGVPGKLTLWPEQPQTKMSNVSVRLTEAQDSLWRQFHRHTTEMVVTKSGRKMFPKLEYVLSGLNPDSCYALVLKVHQVDDLRYKFSGGEWVSSGRGESPAEPKKVIHADGAMSGRQWMSSTVNFERVKITNNPNDTCQSHIFVAFPSVMAVRRAARSAAADNSSRRQTSLLQIFLQSMHKYIPQLEVFELAATSPPFVTPTQSSVPIATIRLPYTEFIAVTAYQNNAVTQLKIDHNPFAKGFREGNDRKRPSPSTSSTGDSSQTTSPQHSPAPPAKRLAADLPPTPTIFSPFAMNSLLYAPYLNNYFFAPLQHVQHPFPLLPTPFAFVKPPTKNDES</sequence>
<keyword evidence="5 6" id="KW-0539">Nucleus</keyword>
<comment type="subcellular location">
    <subcellularLocation>
        <location evidence="1 6">Nucleus</location>
    </subcellularLocation>
</comment>
<dbReference type="AlphaFoldDB" id="A0A8S1HI89"/>
<dbReference type="PRINTS" id="PR00937">
    <property type="entry name" value="TBOX"/>
</dbReference>
<keyword evidence="10" id="KW-1185">Reference proteome</keyword>
<dbReference type="OrthoDB" id="6119313at2759"/>
<feature type="domain" description="T-box" evidence="8">
    <location>
        <begin position="41"/>
        <end position="258"/>
    </location>
</feature>
<evidence type="ECO:0000256" key="4">
    <source>
        <dbReference type="ARBA" id="ARBA00023163"/>
    </source>
</evidence>
<dbReference type="GO" id="GO:0000978">
    <property type="term" value="F:RNA polymerase II cis-regulatory region sequence-specific DNA binding"/>
    <property type="evidence" value="ECO:0007669"/>
    <property type="project" value="InterPro"/>
</dbReference>
<dbReference type="InterPro" id="IPR008967">
    <property type="entry name" value="p53-like_TF_DNA-bd_sf"/>
</dbReference>
<dbReference type="Proteomes" id="UP000835052">
    <property type="component" value="Unassembled WGS sequence"/>
</dbReference>
<feature type="compositionally biased region" description="Low complexity" evidence="7">
    <location>
        <begin position="266"/>
        <end position="281"/>
    </location>
</feature>
<dbReference type="PROSITE" id="PS01264">
    <property type="entry name" value="TBOX_2"/>
    <property type="match status" value="1"/>
</dbReference>
<gene>
    <name evidence="9" type="ORF">CAUJ_LOCUS12295</name>
</gene>
<feature type="region of interest" description="Disordered" evidence="7">
    <location>
        <begin position="1"/>
        <end position="28"/>
    </location>
</feature>
<dbReference type="InterPro" id="IPR001699">
    <property type="entry name" value="TF_T-box"/>
</dbReference>
<evidence type="ECO:0000313" key="9">
    <source>
        <dbReference type="EMBL" id="CAD6196380.1"/>
    </source>
</evidence>
<evidence type="ECO:0000256" key="3">
    <source>
        <dbReference type="ARBA" id="ARBA00023125"/>
    </source>
</evidence>
<proteinExistence type="predicted"/>
<dbReference type="EMBL" id="CAJGYM010000071">
    <property type="protein sequence ID" value="CAD6196380.1"/>
    <property type="molecule type" value="Genomic_DNA"/>
</dbReference>
<dbReference type="PANTHER" id="PTHR11267">
    <property type="entry name" value="T-BOX PROTEIN-RELATED"/>
    <property type="match status" value="1"/>
</dbReference>
<dbReference type="GO" id="GO:0045893">
    <property type="term" value="P:positive regulation of DNA-templated transcription"/>
    <property type="evidence" value="ECO:0007669"/>
    <property type="project" value="InterPro"/>
</dbReference>
<dbReference type="InterPro" id="IPR018186">
    <property type="entry name" value="TF_T-box_CS"/>
</dbReference>
<evidence type="ECO:0000256" key="6">
    <source>
        <dbReference type="PROSITE-ProRule" id="PRU00201"/>
    </source>
</evidence>
<dbReference type="SUPFAM" id="SSF49417">
    <property type="entry name" value="p53-like transcription factors"/>
    <property type="match status" value="1"/>
</dbReference>
<dbReference type="GO" id="GO:0005634">
    <property type="term" value="C:nucleus"/>
    <property type="evidence" value="ECO:0007669"/>
    <property type="project" value="UniProtKB-SubCell"/>
</dbReference>
<organism evidence="9 10">
    <name type="scientific">Caenorhabditis auriculariae</name>
    <dbReference type="NCBI Taxonomy" id="2777116"/>
    <lineage>
        <taxon>Eukaryota</taxon>
        <taxon>Metazoa</taxon>
        <taxon>Ecdysozoa</taxon>
        <taxon>Nematoda</taxon>
        <taxon>Chromadorea</taxon>
        <taxon>Rhabditida</taxon>
        <taxon>Rhabditina</taxon>
        <taxon>Rhabditomorpha</taxon>
        <taxon>Rhabditoidea</taxon>
        <taxon>Rhabditidae</taxon>
        <taxon>Peloderinae</taxon>
        <taxon>Caenorhabditis</taxon>
    </lineage>
</organism>
<evidence type="ECO:0000259" key="8">
    <source>
        <dbReference type="PROSITE" id="PS50252"/>
    </source>
</evidence>
<evidence type="ECO:0000256" key="7">
    <source>
        <dbReference type="SAM" id="MobiDB-lite"/>
    </source>
</evidence>
<dbReference type="Pfam" id="PF00907">
    <property type="entry name" value="T-box"/>
    <property type="match status" value="1"/>
</dbReference>
<evidence type="ECO:0000256" key="2">
    <source>
        <dbReference type="ARBA" id="ARBA00023015"/>
    </source>
</evidence>
<dbReference type="PROSITE" id="PS01283">
    <property type="entry name" value="TBOX_1"/>
    <property type="match status" value="1"/>
</dbReference>
<keyword evidence="4" id="KW-0804">Transcription</keyword>
<comment type="caution">
    <text evidence="9">The sequence shown here is derived from an EMBL/GenBank/DDBJ whole genome shotgun (WGS) entry which is preliminary data.</text>
</comment>
<dbReference type="InterPro" id="IPR036960">
    <property type="entry name" value="T-box_sf"/>
</dbReference>
<feature type="region of interest" description="Disordered" evidence="7">
    <location>
        <begin position="252"/>
        <end position="294"/>
    </location>
</feature>
<dbReference type="GO" id="GO:0000981">
    <property type="term" value="F:DNA-binding transcription factor activity, RNA polymerase II-specific"/>
    <property type="evidence" value="ECO:0007669"/>
    <property type="project" value="TreeGrafter"/>
</dbReference>